<sequence>MGRNSLKYWLYAGPLFALLILTIIIVSLKNAGYGLVHQVTASMPIGWYWASPCTLPLTHGERVLFSPPQPLKDYLVQHHWLGQDMSMMKQVYGVPGDFICRHANWLFINGEKTAYIQQEYAPGQPLPQWQVCKIIPKNHYLLLALRVPNSFDGRYFGLIEQQQIFAKVKQL</sequence>
<dbReference type="InterPro" id="IPR019533">
    <property type="entry name" value="Peptidase_S26"/>
</dbReference>
<dbReference type="SUPFAM" id="SSF51306">
    <property type="entry name" value="LexA/Signal peptidase"/>
    <property type="match status" value="1"/>
</dbReference>
<dbReference type="Pfam" id="PF10502">
    <property type="entry name" value="Peptidase_S26"/>
    <property type="match status" value="1"/>
</dbReference>
<name>A0A1L6TFD8_PISSA</name>
<accession>A0A1L6TFD8</accession>
<dbReference type="InterPro" id="IPR036286">
    <property type="entry name" value="LexA/Signal_pep-like_sf"/>
</dbReference>
<reference evidence="1 2" key="1">
    <citation type="journal article" date="2014" name="Genome Announc.">
        <title>Comparative Genome Analysis of Two Isolates of the Fish Pathogen Piscirickettsia salmonis from Different Hosts Reveals Major Differences in Virulence-Associated Secretion Systems.</title>
        <authorList>
            <person name="Bohle H."/>
            <person name="Henriquez P."/>
            <person name="Grothusen H."/>
            <person name="Navas E."/>
            <person name="Sandoval A."/>
            <person name="Bustamante F."/>
            <person name="Bustos P."/>
            <person name="Mancilla M."/>
        </authorList>
    </citation>
    <scope>NUCLEOTIDE SEQUENCE [LARGE SCALE GENOMIC DNA]</scope>
    <source>
        <strain evidence="2">B1-32597</strain>
    </source>
</reference>
<evidence type="ECO:0000313" key="1">
    <source>
        <dbReference type="EMBL" id="ALB24213.1"/>
    </source>
</evidence>
<dbReference type="AlphaFoldDB" id="A0A1L6TFD8"/>
<dbReference type="RefSeq" id="WP_017377404.1">
    <property type="nucleotide sequence ID" value="NZ_CP039081.1"/>
</dbReference>
<protein>
    <submittedName>
        <fullName evidence="1">Signal peptidase, peptidase S26 family protein</fullName>
    </submittedName>
</protein>
<dbReference type="EMBL" id="CP012508">
    <property type="protein sequence ID" value="ALB24213.1"/>
    <property type="molecule type" value="Genomic_DNA"/>
</dbReference>
<dbReference type="GO" id="GO:0004252">
    <property type="term" value="F:serine-type endopeptidase activity"/>
    <property type="evidence" value="ECO:0007669"/>
    <property type="project" value="InterPro"/>
</dbReference>
<gene>
    <name evidence="1" type="ORF">KU39_3040</name>
</gene>
<dbReference type="Proteomes" id="UP000029558">
    <property type="component" value="Chromosome"/>
</dbReference>
<evidence type="ECO:0000313" key="2">
    <source>
        <dbReference type="Proteomes" id="UP000029558"/>
    </source>
</evidence>
<dbReference type="Gene3D" id="2.10.109.10">
    <property type="entry name" value="Umud Fragment, subunit A"/>
    <property type="match status" value="1"/>
</dbReference>
<dbReference type="GO" id="GO:0006465">
    <property type="term" value="P:signal peptide processing"/>
    <property type="evidence" value="ECO:0007669"/>
    <property type="project" value="InterPro"/>
</dbReference>
<proteinExistence type="predicted"/>
<organism evidence="1 2">
    <name type="scientific">Piscirickettsia salmonis</name>
    <dbReference type="NCBI Taxonomy" id="1238"/>
    <lineage>
        <taxon>Bacteria</taxon>
        <taxon>Pseudomonadati</taxon>
        <taxon>Pseudomonadota</taxon>
        <taxon>Gammaproteobacteria</taxon>
        <taxon>Thiotrichales</taxon>
        <taxon>Piscirickettsiaceae</taxon>
        <taxon>Piscirickettsia</taxon>
    </lineage>
</organism>